<proteinExistence type="predicted"/>
<keyword evidence="1" id="KW-0614">Plasmid</keyword>
<evidence type="ECO:0000313" key="2">
    <source>
        <dbReference type="Proteomes" id="UP001469089"/>
    </source>
</evidence>
<keyword evidence="2" id="KW-1185">Reference proteome</keyword>
<evidence type="ECO:0000313" key="1">
    <source>
        <dbReference type="EMBL" id="MEQ5844370.1"/>
    </source>
</evidence>
<name>A0ABV1LYF6_9BURK</name>
<comment type="caution">
    <text evidence="1">The sequence shown here is derived from an EMBL/GenBank/DDBJ whole genome shotgun (WGS) entry which is preliminary data.</text>
</comment>
<dbReference type="EMBL" id="JAOALG010000003">
    <property type="protein sequence ID" value="MEQ5844370.1"/>
    <property type="molecule type" value="Genomic_DNA"/>
</dbReference>
<geneLocation type="plasmid" evidence="1">
    <name>pl1</name>
</geneLocation>
<dbReference type="RefSeq" id="WP_349545967.1">
    <property type="nucleotide sequence ID" value="NZ_JAOALG010000003.1"/>
</dbReference>
<reference evidence="1 2" key="1">
    <citation type="journal article" date="2024" name="Chem. Sci.">
        <title>Discovery of a lagriamide polyketide by integrated genome mining, isotopic labeling, and untargeted metabolomics.</title>
        <authorList>
            <person name="Fergusson C.H."/>
            <person name="Saulog J."/>
            <person name="Paulo B.S."/>
            <person name="Wilson D.M."/>
            <person name="Liu D.Y."/>
            <person name="Morehouse N.J."/>
            <person name="Waterworth S."/>
            <person name="Barkei J."/>
            <person name="Gray C.A."/>
            <person name="Kwan J.C."/>
            <person name="Eustaquio A.S."/>
            <person name="Linington R.G."/>
        </authorList>
    </citation>
    <scope>NUCLEOTIDE SEQUENCE [LARGE SCALE GENOMIC DNA]</scope>
    <source>
        <strain evidence="1 2">RL17-338-BIF-B</strain>
    </source>
</reference>
<organism evidence="1 2">
    <name type="scientific">Paraburkholderia acidicola</name>
    <dbReference type="NCBI Taxonomy" id="1912599"/>
    <lineage>
        <taxon>Bacteria</taxon>
        <taxon>Pseudomonadati</taxon>
        <taxon>Pseudomonadota</taxon>
        <taxon>Betaproteobacteria</taxon>
        <taxon>Burkholderiales</taxon>
        <taxon>Burkholderiaceae</taxon>
        <taxon>Paraburkholderia</taxon>
    </lineage>
</organism>
<protein>
    <submittedName>
        <fullName evidence="1">Uncharacterized protein</fullName>
    </submittedName>
</protein>
<gene>
    <name evidence="1" type="ORF">N0A02_33470</name>
</gene>
<dbReference type="Proteomes" id="UP001469089">
    <property type="component" value="Unassembled WGS sequence"/>
</dbReference>
<accession>A0ABV1LYF6</accession>
<sequence length="102" mass="11406">MQTLLAVLACIARYRAYSGAYLNPCNAPRDFVVASGRMSCLPSIWHRHQMLVHPEKSAHRQNRIDAAVIRRADEVVHFADPVFVAVSDGCALSLEARYPAER</sequence>